<dbReference type="RefSeq" id="WP_129026905.1">
    <property type="nucleotide sequence ID" value="NZ_SDHY01000003.1"/>
</dbReference>
<keyword evidence="2" id="KW-0479">Metal-binding</keyword>
<dbReference type="OrthoDB" id="9792335at2"/>
<dbReference type="SUPFAM" id="SSF55031">
    <property type="entry name" value="Bacterial exopeptidase dimerisation domain"/>
    <property type="match status" value="1"/>
</dbReference>
<name>A0A4Q1C058_9BACT</name>
<keyword evidence="5" id="KW-0170">Cobalt</keyword>
<keyword evidence="4" id="KW-0862">Zinc</keyword>
<proteinExistence type="predicted"/>
<comment type="caution">
    <text evidence="7">The sequence shown here is derived from an EMBL/GenBank/DDBJ whole genome shotgun (WGS) entry which is preliminary data.</text>
</comment>
<dbReference type="InterPro" id="IPR002933">
    <property type="entry name" value="Peptidase_M20"/>
</dbReference>
<dbReference type="PANTHER" id="PTHR43808:SF31">
    <property type="entry name" value="N-ACETYL-L-CITRULLINE DEACETYLASE"/>
    <property type="match status" value="1"/>
</dbReference>
<keyword evidence="3 7" id="KW-0378">Hydrolase</keyword>
<keyword evidence="8" id="KW-1185">Reference proteome</keyword>
<dbReference type="InterPro" id="IPR050072">
    <property type="entry name" value="Peptidase_M20A"/>
</dbReference>
<evidence type="ECO:0000256" key="1">
    <source>
        <dbReference type="ARBA" id="ARBA00001947"/>
    </source>
</evidence>
<dbReference type="Pfam" id="PF07687">
    <property type="entry name" value="M20_dimer"/>
    <property type="match status" value="1"/>
</dbReference>
<gene>
    <name evidence="7" type="ORF">ESB04_06445</name>
</gene>
<dbReference type="EMBL" id="SDHY01000003">
    <property type="protein sequence ID" value="RXK49808.1"/>
    <property type="molecule type" value="Genomic_DNA"/>
</dbReference>
<dbReference type="SUPFAM" id="SSF53187">
    <property type="entry name" value="Zn-dependent exopeptidases"/>
    <property type="match status" value="1"/>
</dbReference>
<feature type="domain" description="Peptidase M20 dimerisation" evidence="6">
    <location>
        <begin position="170"/>
        <end position="274"/>
    </location>
</feature>
<dbReference type="Proteomes" id="UP000289455">
    <property type="component" value="Unassembled WGS sequence"/>
</dbReference>
<comment type="cofactor">
    <cofactor evidence="1">
        <name>Zn(2+)</name>
        <dbReference type="ChEBI" id="CHEBI:29105"/>
    </cofactor>
</comment>
<dbReference type="InterPro" id="IPR001261">
    <property type="entry name" value="ArgE/DapE_CS"/>
</dbReference>
<dbReference type="GO" id="GO:0046872">
    <property type="term" value="F:metal ion binding"/>
    <property type="evidence" value="ECO:0007669"/>
    <property type="project" value="UniProtKB-KW"/>
</dbReference>
<reference evidence="7 8" key="1">
    <citation type="submission" date="2019-01" db="EMBL/GenBank/DDBJ databases">
        <title>Cytophagaceae bacterium strain CAR-16.</title>
        <authorList>
            <person name="Chen W.-M."/>
        </authorList>
    </citation>
    <scope>NUCLEOTIDE SEQUENCE [LARGE SCALE GENOMIC DNA]</scope>
    <source>
        <strain evidence="7 8">CAR-16</strain>
    </source>
</reference>
<dbReference type="PROSITE" id="PS00758">
    <property type="entry name" value="ARGE_DAPE_CPG2_1"/>
    <property type="match status" value="1"/>
</dbReference>
<evidence type="ECO:0000256" key="3">
    <source>
        <dbReference type="ARBA" id="ARBA00022801"/>
    </source>
</evidence>
<dbReference type="Gene3D" id="3.40.630.10">
    <property type="entry name" value="Zn peptidases"/>
    <property type="match status" value="1"/>
</dbReference>
<dbReference type="GO" id="GO:0008777">
    <property type="term" value="F:acetylornithine deacetylase activity"/>
    <property type="evidence" value="ECO:0007669"/>
    <property type="project" value="TreeGrafter"/>
</dbReference>
<evidence type="ECO:0000313" key="8">
    <source>
        <dbReference type="Proteomes" id="UP000289455"/>
    </source>
</evidence>
<evidence type="ECO:0000256" key="4">
    <source>
        <dbReference type="ARBA" id="ARBA00022833"/>
    </source>
</evidence>
<evidence type="ECO:0000256" key="5">
    <source>
        <dbReference type="ARBA" id="ARBA00023285"/>
    </source>
</evidence>
<dbReference type="InterPro" id="IPR036264">
    <property type="entry name" value="Bact_exopeptidase_dim_dom"/>
</dbReference>
<evidence type="ECO:0000256" key="2">
    <source>
        <dbReference type="ARBA" id="ARBA00022723"/>
    </source>
</evidence>
<dbReference type="Pfam" id="PF01546">
    <property type="entry name" value="Peptidase_M20"/>
    <property type="match status" value="1"/>
</dbReference>
<sequence length="363" mass="40066">MCKDSDYIEAKSLLSQLIECPSLSREEAGTAQIIQSFLEQKGIKPQQFLHNIWAVNAHFDPKKPNILLNSHHDTVKANDSWTFHPWEATEKEGKLIGLGSNDAGASLVCLIQTFCSFYDKKDLPFNIVLAATAEEEISGKNGIEALLQSPSFPTIDWAIVGEPTDCQMAIAEKGLMVIDAIAHGIAGHAARNEGVNAIYVAMQDIQKIANLSFKKVSPVLGPVKTTVTIIQGGKQHNVIPDTCEFTIDCRVNECYRLEEILEILQKELSSELKPRSIRLQSSKMEENHVVCQAAKALGIELFGSPTLSDQALLKCPSVKIGPGHSGRSHTADEFIYLDEIKQGIQIYQDLLSETIVQYQHKTL</sequence>
<dbReference type="GO" id="GO:0006526">
    <property type="term" value="P:L-arginine biosynthetic process"/>
    <property type="evidence" value="ECO:0007669"/>
    <property type="project" value="TreeGrafter"/>
</dbReference>
<evidence type="ECO:0000259" key="6">
    <source>
        <dbReference type="Pfam" id="PF07687"/>
    </source>
</evidence>
<organism evidence="7 8">
    <name type="scientific">Aquirufa rosea</name>
    <dbReference type="NCBI Taxonomy" id="2509241"/>
    <lineage>
        <taxon>Bacteria</taxon>
        <taxon>Pseudomonadati</taxon>
        <taxon>Bacteroidota</taxon>
        <taxon>Cytophagia</taxon>
        <taxon>Cytophagales</taxon>
        <taxon>Flectobacillaceae</taxon>
        <taxon>Aquirufa</taxon>
    </lineage>
</organism>
<protein>
    <submittedName>
        <fullName evidence="7">M20/M25/M40 family metallo-hydrolase</fullName>
    </submittedName>
</protein>
<dbReference type="CDD" id="cd05651">
    <property type="entry name" value="M20_ArgE_DapE-like"/>
    <property type="match status" value="1"/>
</dbReference>
<evidence type="ECO:0000313" key="7">
    <source>
        <dbReference type="EMBL" id="RXK49808.1"/>
    </source>
</evidence>
<accession>A0A4Q1C058</accession>
<dbReference type="AlphaFoldDB" id="A0A4Q1C058"/>
<dbReference type="InterPro" id="IPR011650">
    <property type="entry name" value="Peptidase_M20_dimer"/>
</dbReference>
<dbReference type="Gene3D" id="3.30.70.360">
    <property type="match status" value="1"/>
</dbReference>
<dbReference type="PANTHER" id="PTHR43808">
    <property type="entry name" value="ACETYLORNITHINE DEACETYLASE"/>
    <property type="match status" value="1"/>
</dbReference>